<keyword evidence="2" id="KW-1185">Reference proteome</keyword>
<sequence>MGLVPLRPVLGLPHGKPVVAVATHIHVDHVGGLSEFETRGRSSRGGSLLRRHGGRAHIGASVSCAAAGRRQVTE</sequence>
<name>A0ABW4WP65_9HYPH</name>
<dbReference type="RefSeq" id="WP_379026741.1">
    <property type="nucleotide sequence ID" value="NZ_JBHUGY010000071.1"/>
</dbReference>
<gene>
    <name evidence="1" type="ORF">ACFSQT_35550</name>
</gene>
<organism evidence="1 2">
    <name type="scientific">Mesorhizobium calcicola</name>
    <dbReference type="NCBI Taxonomy" id="1300310"/>
    <lineage>
        <taxon>Bacteria</taxon>
        <taxon>Pseudomonadati</taxon>
        <taxon>Pseudomonadota</taxon>
        <taxon>Alphaproteobacteria</taxon>
        <taxon>Hyphomicrobiales</taxon>
        <taxon>Phyllobacteriaceae</taxon>
        <taxon>Mesorhizobium</taxon>
    </lineage>
</organism>
<reference evidence="2" key="1">
    <citation type="journal article" date="2019" name="Int. J. Syst. Evol. Microbiol.">
        <title>The Global Catalogue of Microorganisms (GCM) 10K type strain sequencing project: providing services to taxonomists for standard genome sequencing and annotation.</title>
        <authorList>
            <consortium name="The Broad Institute Genomics Platform"/>
            <consortium name="The Broad Institute Genome Sequencing Center for Infectious Disease"/>
            <person name="Wu L."/>
            <person name="Ma J."/>
        </authorList>
    </citation>
    <scope>NUCLEOTIDE SEQUENCE [LARGE SCALE GENOMIC DNA]</scope>
    <source>
        <strain evidence="2">CGMCC 1.16226</strain>
    </source>
</reference>
<evidence type="ECO:0008006" key="3">
    <source>
        <dbReference type="Google" id="ProtNLM"/>
    </source>
</evidence>
<comment type="caution">
    <text evidence="1">The sequence shown here is derived from an EMBL/GenBank/DDBJ whole genome shotgun (WGS) entry which is preliminary data.</text>
</comment>
<dbReference type="InterPro" id="IPR036866">
    <property type="entry name" value="RibonucZ/Hydroxyglut_hydro"/>
</dbReference>
<evidence type="ECO:0000313" key="1">
    <source>
        <dbReference type="EMBL" id="MFD2058209.1"/>
    </source>
</evidence>
<dbReference type="Proteomes" id="UP001597349">
    <property type="component" value="Unassembled WGS sequence"/>
</dbReference>
<accession>A0ABW4WP65</accession>
<protein>
    <recommendedName>
        <fullName evidence="3">Metallo-beta-lactamase domain-containing protein</fullName>
    </recommendedName>
</protein>
<evidence type="ECO:0000313" key="2">
    <source>
        <dbReference type="Proteomes" id="UP001597349"/>
    </source>
</evidence>
<proteinExistence type="predicted"/>
<dbReference type="SUPFAM" id="SSF56281">
    <property type="entry name" value="Metallo-hydrolase/oxidoreductase"/>
    <property type="match status" value="1"/>
</dbReference>
<dbReference type="EMBL" id="JBHUGY010000071">
    <property type="protein sequence ID" value="MFD2058209.1"/>
    <property type="molecule type" value="Genomic_DNA"/>
</dbReference>